<proteinExistence type="predicted"/>
<protein>
    <submittedName>
        <fullName evidence="2">Uncharacterized protein</fullName>
    </submittedName>
</protein>
<evidence type="ECO:0000313" key="3">
    <source>
        <dbReference type="Proteomes" id="UP000092460"/>
    </source>
</evidence>
<feature type="region of interest" description="Disordered" evidence="1">
    <location>
        <begin position="713"/>
        <end position="772"/>
    </location>
</feature>
<accession>A0A1B0C1L9</accession>
<evidence type="ECO:0000313" key="2">
    <source>
        <dbReference type="EnsemblMetazoa" id="GPPI046690-PA"/>
    </source>
</evidence>
<reference evidence="3" key="1">
    <citation type="submission" date="2015-01" db="EMBL/GenBank/DDBJ databases">
        <authorList>
            <person name="Aksoy S."/>
            <person name="Warren W."/>
            <person name="Wilson R.K."/>
        </authorList>
    </citation>
    <scope>NUCLEOTIDE SEQUENCE [LARGE SCALE GENOMIC DNA]</scope>
    <source>
        <strain evidence="3">IAEA</strain>
    </source>
</reference>
<keyword evidence="3" id="KW-1185">Reference proteome</keyword>
<feature type="region of interest" description="Disordered" evidence="1">
    <location>
        <begin position="1062"/>
        <end position="1083"/>
    </location>
</feature>
<sequence length="1315" mass="151945">MDLLKRNLCNNDKLGCCNDVRRSCFGKRHDAFFCYNDEKAHQGCCPSMWHPRNPIHIKIVPNFRKCDNRDKLTNGNCAEPRKAEPYGGEYYRDENYRPELYRAEHYKDESYRPELYRAEDNKDESYRPELYRAEDYKDESYRPELYRAEHYRDESYKPELYSAETSREQYPRDMREFKPDTFDDRPGCYCGYGMSTSKKSKKTPGLKAAKRYLKRCLLTRLTVGWTEDDDLNLAECIYHYLSKITGPNRVIEVLDEISAQRRIDSVLRSWINKLKRIFSRSRGGENLKALLTNQETFYMVPQFIGREQYHIGGGAEKYKNSFSYRPVRLSGKATEIETYSTGGRRKFNRYSKDNFALKASLSQLERASDALPSSESTQSDENNYFVEPYNPRYLVDNGRNGNEYYSIRYANTYNGNNERNSKHEIFQQNYLGSNSVRQPLQGDNDEQPCCSCHCTLQLSNLLSRKKRRSYEGVMDGFMDKNISCCEDIRRNHSPAGHSRSPAQIKVTGNLTKCDQQGRTRNRNFVGLVTQTSSLTRLDPDRNKPMDYDSRHSDPGRRDSIRDQNHEFRESNYGHRPSDYAAEFDRDSGYVKRSDSNTTLAYEPKKRDISQDKRPPFMTNHNARRNFRVKKSGTELAYTPRTDNSCDWIYDRIDPKDEYERDARNSNLKRKRVAAGEINTSLFTKAYPPSSNSPIANPRDYVWDSNCDILEETRRSNRPPRLGSYEFRNSTPKDSDGLQHGRERGGSRERDYSRDGDRDRDHSRDHEEKQFEFSPKFKDPSLSVVKEYLQKCLMQRLTVDWTEEDDLQLANCIYMHLSNMRDSNYVCAALDEISKEKGLEPMLKSYVDKLRRIYRISGLCEAPRDQSRIEITATAVATRRPPAGTSEMVSSGSQHLTKRAGNDNRQALMTRADDHIKKSGNEYYNFKKEGIQKPHAANVQKEAHRSEVGSESKMGMFLPEREARMYSPEHDAKDGRSEKYINSLTYEAPEGRKYFETRHNGTNNTEGNGYVGAGKPSETYGCNPAENYSETYRYDSPGKYPDAHGYHTVGKYSEAYSFDRAGRSSETYSRNPSPKYPEASSFNSVEKNAEGHSYLAAGRLSESRNYIQMERHPQPYNYAGAEKLPESYSYNSIEKSPLTEHYAQHKDEEGQRGKSYGAFGKINYNTPSKSTHQLPTRTYVCKSCGMEACRCPKMSKHGLHVCQKCFTHPCRCNKSRNGSFIHSNFIKDDNSNGNNDVFSRNNKKGIENHGHMQQDRQELRDNNDTGPTAAPVSVRCVLERDDNGEGSKTDIIIRGRVSRNVTHIDGYDFGYENSAK</sequence>
<feature type="compositionally biased region" description="Basic and acidic residues" evidence="1">
    <location>
        <begin position="730"/>
        <end position="772"/>
    </location>
</feature>
<name>A0A1B0C1L9_9MUSC</name>
<feature type="region of interest" description="Disordered" evidence="1">
    <location>
        <begin position="1242"/>
        <end position="1269"/>
    </location>
</feature>
<dbReference type="VEuPathDB" id="VectorBase:GPPI046690"/>
<dbReference type="EMBL" id="JXJN01024135">
    <property type="status" value="NOT_ANNOTATED_CDS"/>
    <property type="molecule type" value="Genomic_DNA"/>
</dbReference>
<feature type="region of interest" description="Disordered" evidence="1">
    <location>
        <begin position="528"/>
        <end position="580"/>
    </location>
</feature>
<evidence type="ECO:0000256" key="1">
    <source>
        <dbReference type="SAM" id="MobiDB-lite"/>
    </source>
</evidence>
<feature type="region of interest" description="Disordered" evidence="1">
    <location>
        <begin position="878"/>
        <end position="898"/>
    </location>
</feature>
<dbReference type="EMBL" id="JXJN01024136">
    <property type="status" value="NOT_ANNOTATED_CDS"/>
    <property type="molecule type" value="Genomic_DNA"/>
</dbReference>
<organism evidence="2 3">
    <name type="scientific">Glossina palpalis gambiensis</name>
    <dbReference type="NCBI Taxonomy" id="67801"/>
    <lineage>
        <taxon>Eukaryota</taxon>
        <taxon>Metazoa</taxon>
        <taxon>Ecdysozoa</taxon>
        <taxon>Arthropoda</taxon>
        <taxon>Hexapoda</taxon>
        <taxon>Insecta</taxon>
        <taxon>Pterygota</taxon>
        <taxon>Neoptera</taxon>
        <taxon>Endopterygota</taxon>
        <taxon>Diptera</taxon>
        <taxon>Brachycera</taxon>
        <taxon>Muscomorpha</taxon>
        <taxon>Hippoboscoidea</taxon>
        <taxon>Glossinidae</taxon>
        <taxon>Glossina</taxon>
    </lineage>
</organism>
<dbReference type="Proteomes" id="UP000092460">
    <property type="component" value="Unassembled WGS sequence"/>
</dbReference>
<feature type="compositionally biased region" description="Basic and acidic residues" evidence="1">
    <location>
        <begin position="537"/>
        <end position="580"/>
    </location>
</feature>
<feature type="compositionally biased region" description="Basic and acidic residues" evidence="1">
    <location>
        <begin position="1243"/>
        <end position="1262"/>
    </location>
</feature>
<dbReference type="EnsemblMetazoa" id="GPPI046690-RA">
    <property type="protein sequence ID" value="GPPI046690-PA"/>
    <property type="gene ID" value="GPPI046690"/>
</dbReference>
<reference evidence="2" key="2">
    <citation type="submission" date="2020-05" db="UniProtKB">
        <authorList>
            <consortium name="EnsemblMetazoa"/>
        </authorList>
    </citation>
    <scope>IDENTIFICATION</scope>
    <source>
        <strain evidence="2">IAEA</strain>
    </source>
</reference>